<sequence>MEQERIRRLAGLLAAGGRARDAQAEAMTDEGVAAAPAPSGRTLDVVEQALSAPPDDVDEAQWRAAREQLLTHAQNGLVKLQRGDLQLDADEGCAMEAVIISDGTRPSFLLCDGEIDPNDRFIGSWAGSVAAAQALGIAKLAAAVGRIQPKNGHAARYVGTGTLIDRDAGLVLTNYHVIEQAQQNYGVAMTRNGDRLSVDGWLEIDFVGESCSLRTQRFRIVEVALPQGYGSTFHGIDAAVARIEPLPDSPALPDPVPSLSAEAAYANGAISSLALIGFPAQPALQDGKDVDWNFVLRVLFGNRFGVKRLAPGQFTLPLGSHALDQGRRAIGHDATTFGGASGSLVMSWLDDRTPSFALHFGGTTGASNYALSFAAERDALGAIGARF</sequence>
<name>A0A3N2RKY8_LYSEN</name>
<comment type="caution">
    <text evidence="1">The sequence shown here is derived from an EMBL/GenBank/DDBJ whole genome shotgun (WGS) entry which is preliminary data.</text>
</comment>
<dbReference type="InterPro" id="IPR043504">
    <property type="entry name" value="Peptidase_S1_PA_chymotrypsin"/>
</dbReference>
<dbReference type="EMBL" id="RCTY01000017">
    <property type="protein sequence ID" value="ROU08132.1"/>
    <property type="molecule type" value="Genomic_DNA"/>
</dbReference>
<dbReference type="InterPro" id="IPR009003">
    <property type="entry name" value="Peptidase_S1_PA"/>
</dbReference>
<proteinExistence type="predicted"/>
<dbReference type="Pfam" id="PF13365">
    <property type="entry name" value="Trypsin_2"/>
    <property type="match status" value="1"/>
</dbReference>
<reference evidence="1 2" key="1">
    <citation type="submission" date="2018-10" db="EMBL/GenBank/DDBJ databases">
        <title>The genome of Lysobacter enzymogenes OH11.</title>
        <authorList>
            <person name="Liu F."/>
            <person name="Zhao Y."/>
            <person name="Qian G."/>
            <person name="Chen Y."/>
            <person name="Xu H."/>
        </authorList>
    </citation>
    <scope>NUCLEOTIDE SEQUENCE [LARGE SCALE GENOMIC DNA]</scope>
    <source>
        <strain evidence="1 2">OH11</strain>
    </source>
</reference>
<dbReference type="Proteomes" id="UP000275910">
    <property type="component" value="Unassembled WGS sequence"/>
</dbReference>
<protein>
    <recommendedName>
        <fullName evidence="3">Serine protease</fullName>
    </recommendedName>
</protein>
<gene>
    <name evidence="1" type="ORF">D9T17_05680</name>
</gene>
<evidence type="ECO:0008006" key="3">
    <source>
        <dbReference type="Google" id="ProtNLM"/>
    </source>
</evidence>
<dbReference type="AlphaFoldDB" id="A0A3N2RKY8"/>
<evidence type="ECO:0000313" key="2">
    <source>
        <dbReference type="Proteomes" id="UP000275910"/>
    </source>
</evidence>
<dbReference type="Gene3D" id="2.40.10.10">
    <property type="entry name" value="Trypsin-like serine proteases"/>
    <property type="match status" value="1"/>
</dbReference>
<evidence type="ECO:0000313" key="1">
    <source>
        <dbReference type="EMBL" id="ROU08132.1"/>
    </source>
</evidence>
<organism evidence="1 2">
    <name type="scientific">Lysobacter enzymogenes</name>
    <dbReference type="NCBI Taxonomy" id="69"/>
    <lineage>
        <taxon>Bacteria</taxon>
        <taxon>Pseudomonadati</taxon>
        <taxon>Pseudomonadota</taxon>
        <taxon>Gammaproteobacteria</taxon>
        <taxon>Lysobacterales</taxon>
        <taxon>Lysobacteraceae</taxon>
        <taxon>Lysobacter</taxon>
    </lineage>
</organism>
<accession>A0A3N2RKY8</accession>
<dbReference type="RefSeq" id="WP_123646530.1">
    <property type="nucleotide sequence ID" value="NZ_RCTY01000017.1"/>
</dbReference>
<dbReference type="SUPFAM" id="SSF50494">
    <property type="entry name" value="Trypsin-like serine proteases"/>
    <property type="match status" value="1"/>
</dbReference>